<organism evidence="2 3">
    <name type="scientific">Lithospermum erythrorhizon</name>
    <name type="common">Purple gromwell</name>
    <name type="synonym">Lithospermum officinale var. erythrorhizon</name>
    <dbReference type="NCBI Taxonomy" id="34254"/>
    <lineage>
        <taxon>Eukaryota</taxon>
        <taxon>Viridiplantae</taxon>
        <taxon>Streptophyta</taxon>
        <taxon>Embryophyta</taxon>
        <taxon>Tracheophyta</taxon>
        <taxon>Spermatophyta</taxon>
        <taxon>Magnoliopsida</taxon>
        <taxon>eudicotyledons</taxon>
        <taxon>Gunneridae</taxon>
        <taxon>Pentapetalae</taxon>
        <taxon>asterids</taxon>
        <taxon>lamiids</taxon>
        <taxon>Boraginales</taxon>
        <taxon>Boraginaceae</taxon>
        <taxon>Boraginoideae</taxon>
        <taxon>Lithospermeae</taxon>
        <taxon>Lithospermum</taxon>
    </lineage>
</organism>
<dbReference type="Proteomes" id="UP001454036">
    <property type="component" value="Unassembled WGS sequence"/>
</dbReference>
<dbReference type="PANTHER" id="PTHR46890">
    <property type="entry name" value="NON-LTR RETROLELEMENT REVERSE TRANSCRIPTASE-LIKE PROTEIN-RELATED"/>
    <property type="match status" value="1"/>
</dbReference>
<dbReference type="PROSITE" id="PS50878">
    <property type="entry name" value="RT_POL"/>
    <property type="match status" value="1"/>
</dbReference>
<comment type="caution">
    <text evidence="2">The sequence shown here is derived from an EMBL/GenBank/DDBJ whole genome shotgun (WGS) entry which is preliminary data.</text>
</comment>
<dbReference type="Pfam" id="PF00078">
    <property type="entry name" value="RVT_1"/>
    <property type="match status" value="1"/>
</dbReference>
<proteinExistence type="predicted"/>
<evidence type="ECO:0000313" key="3">
    <source>
        <dbReference type="Proteomes" id="UP001454036"/>
    </source>
</evidence>
<dbReference type="InterPro" id="IPR052343">
    <property type="entry name" value="Retrotransposon-Effector_Assoc"/>
</dbReference>
<reference evidence="2 3" key="1">
    <citation type="submission" date="2024-01" db="EMBL/GenBank/DDBJ databases">
        <title>The complete chloroplast genome sequence of Lithospermum erythrorhizon: insights into the phylogenetic relationship among Boraginaceae species and the maternal lineages of purple gromwells.</title>
        <authorList>
            <person name="Okada T."/>
            <person name="Watanabe K."/>
        </authorList>
    </citation>
    <scope>NUCLEOTIDE SEQUENCE [LARGE SCALE GENOMIC DNA]</scope>
</reference>
<dbReference type="EMBL" id="BAABME010005611">
    <property type="protein sequence ID" value="GAA0166119.1"/>
    <property type="molecule type" value="Genomic_DNA"/>
</dbReference>
<dbReference type="PANTHER" id="PTHR46890:SF48">
    <property type="entry name" value="RNA-DIRECTED DNA POLYMERASE"/>
    <property type="match status" value="1"/>
</dbReference>
<accession>A0AAV3QQX5</accession>
<feature type="domain" description="Reverse transcriptase" evidence="1">
    <location>
        <begin position="1"/>
        <end position="208"/>
    </location>
</feature>
<evidence type="ECO:0000313" key="2">
    <source>
        <dbReference type="EMBL" id="GAA0166119.1"/>
    </source>
</evidence>
<protein>
    <recommendedName>
        <fullName evidence="1">Reverse transcriptase domain-containing protein</fullName>
    </recommendedName>
</protein>
<dbReference type="AlphaFoldDB" id="A0AAV3QQX5"/>
<dbReference type="InterPro" id="IPR000477">
    <property type="entry name" value="RT_dom"/>
</dbReference>
<sequence>MEAVESLVIQPTLREVRDSFHNMVVGKHSGPDGLGDVPSSVNATTLSLIPMVVHPSSIKDYRPLSSSNNLYKAVTKELVQGYHKEDGVPKAAIKVDLQKAYNMVERESLWTGMEAMDFPQWFIFLLQCCITKAHFSTNINGTLKGWFTSSRGLQQGDPISSYLFVLVLEIFNGLMMRAREDPSFRFHPKCLELGIRHLSFTDDMVLLA</sequence>
<gene>
    <name evidence="2" type="ORF">LIER_21349</name>
</gene>
<evidence type="ECO:0000259" key="1">
    <source>
        <dbReference type="PROSITE" id="PS50878"/>
    </source>
</evidence>
<keyword evidence="3" id="KW-1185">Reference proteome</keyword>
<name>A0AAV3QQX5_LITER</name>